<feature type="compositionally biased region" description="Gly residues" evidence="1">
    <location>
        <begin position="388"/>
        <end position="401"/>
    </location>
</feature>
<dbReference type="EMBL" id="VWPK01000046">
    <property type="protein sequence ID" value="KAA5609642.1"/>
    <property type="molecule type" value="Genomic_DNA"/>
</dbReference>
<evidence type="ECO:0000256" key="1">
    <source>
        <dbReference type="SAM" id="MobiDB-lite"/>
    </source>
</evidence>
<keyword evidence="4" id="KW-1185">Reference proteome</keyword>
<feature type="region of interest" description="Disordered" evidence="1">
    <location>
        <begin position="370"/>
        <end position="401"/>
    </location>
</feature>
<protein>
    <recommendedName>
        <fullName evidence="2">Glycine-rich domain-containing protein</fullName>
    </recommendedName>
</protein>
<sequence>MDRTIVYPGAIPLDTHVLQSQRDAMVGLGALLQAAFGTSTLVDGLACTPTSPASLSVQVGPGSIIALDTVDDSAFGSLAADSSNLVKQGINLGTTALGPLSAPTTAGQSRNYLVQATLGETDGTPVALPYYNAANPGVPYVGPNNSGAAQNTRRPQTVTLGLKAGAAATTGSQATPSADSGYVPLYIITIAYGQTTITAGNIVRHSQAPIIPAKLGAGMVPGFANMQVFTANAAWTVPAGVTRIRARAWGGGGGGGGATGSSSAGGGGGGGAYAEGTYTVTSGQALAITVGSGGTAAAGANGTNGGASSVGSLLTAGGASWGAVGASGLGTYGYGGTATGGQINISGQTGQSGSLIGTAPAGGTGGGAFGSGSAPFVTGTSTGSSGPFPGGGGGGGSSGSGAAVSGGAGAAGLVIIEY</sequence>
<comment type="caution">
    <text evidence="3">The sequence shown here is derived from an EMBL/GenBank/DDBJ whole genome shotgun (WGS) entry which is preliminary data.</text>
</comment>
<name>A0A5M6IN14_9PROT</name>
<dbReference type="RefSeq" id="WP_150043248.1">
    <property type="nucleotide sequence ID" value="NZ_OW485608.1"/>
</dbReference>
<evidence type="ECO:0000313" key="3">
    <source>
        <dbReference type="EMBL" id="KAA5609642.1"/>
    </source>
</evidence>
<feature type="compositionally biased region" description="Low complexity" evidence="1">
    <location>
        <begin position="371"/>
        <end position="387"/>
    </location>
</feature>
<dbReference type="Pfam" id="PF21722">
    <property type="entry name" value="Gly_rich_2"/>
    <property type="match status" value="1"/>
</dbReference>
<reference evidence="3 4" key="1">
    <citation type="submission" date="2019-09" db="EMBL/GenBank/DDBJ databases">
        <title>Genome sequence of Rhodovastum atsumiense, a diverse member of the Acetobacteraceae family of non-sulfur purple photosynthetic bacteria.</title>
        <authorList>
            <person name="Meyer T."/>
            <person name="Kyndt J."/>
        </authorList>
    </citation>
    <scope>NUCLEOTIDE SEQUENCE [LARGE SCALE GENOMIC DNA]</scope>
    <source>
        <strain evidence="3 4">DSM 21279</strain>
    </source>
</reference>
<proteinExistence type="predicted"/>
<feature type="domain" description="Glycine-rich" evidence="2">
    <location>
        <begin position="232"/>
        <end position="418"/>
    </location>
</feature>
<accession>A0A5M6IN14</accession>
<dbReference type="Proteomes" id="UP000325255">
    <property type="component" value="Unassembled WGS sequence"/>
</dbReference>
<dbReference type="AlphaFoldDB" id="A0A5M6IN14"/>
<dbReference type="OrthoDB" id="7284492at2"/>
<evidence type="ECO:0000259" key="2">
    <source>
        <dbReference type="Pfam" id="PF21722"/>
    </source>
</evidence>
<organism evidence="3 4">
    <name type="scientific">Rhodovastum atsumiense</name>
    <dbReference type="NCBI Taxonomy" id="504468"/>
    <lineage>
        <taxon>Bacteria</taxon>
        <taxon>Pseudomonadati</taxon>
        <taxon>Pseudomonadota</taxon>
        <taxon>Alphaproteobacteria</taxon>
        <taxon>Acetobacterales</taxon>
        <taxon>Acetobacteraceae</taxon>
        <taxon>Rhodovastum</taxon>
    </lineage>
</organism>
<dbReference type="InterPro" id="IPR049304">
    <property type="entry name" value="Gly_rich_dom"/>
</dbReference>
<gene>
    <name evidence="3" type="ORF">F1189_23045</name>
</gene>
<evidence type="ECO:0000313" key="4">
    <source>
        <dbReference type="Proteomes" id="UP000325255"/>
    </source>
</evidence>